<organism evidence="2 3">
    <name type="scientific">Clonostachys rhizophaga</name>
    <dbReference type="NCBI Taxonomy" id="160324"/>
    <lineage>
        <taxon>Eukaryota</taxon>
        <taxon>Fungi</taxon>
        <taxon>Dikarya</taxon>
        <taxon>Ascomycota</taxon>
        <taxon>Pezizomycotina</taxon>
        <taxon>Sordariomycetes</taxon>
        <taxon>Hypocreomycetidae</taxon>
        <taxon>Hypocreales</taxon>
        <taxon>Bionectriaceae</taxon>
        <taxon>Clonostachys</taxon>
    </lineage>
</organism>
<reference evidence="2" key="1">
    <citation type="submission" date="2021-10" db="EMBL/GenBank/DDBJ databases">
        <authorList>
            <person name="Piombo E."/>
        </authorList>
    </citation>
    <scope>NUCLEOTIDE SEQUENCE</scope>
</reference>
<dbReference type="Proteomes" id="UP000696573">
    <property type="component" value="Unassembled WGS sequence"/>
</dbReference>
<comment type="caution">
    <text evidence="2">The sequence shown here is derived from an EMBL/GenBank/DDBJ whole genome shotgun (WGS) entry which is preliminary data.</text>
</comment>
<evidence type="ECO:0000313" key="2">
    <source>
        <dbReference type="EMBL" id="CAH0017937.1"/>
    </source>
</evidence>
<feature type="signal peptide" evidence="1">
    <location>
        <begin position="1"/>
        <end position="19"/>
    </location>
</feature>
<dbReference type="AlphaFoldDB" id="A0A9N9V8E0"/>
<accession>A0A9N9V8E0</accession>
<evidence type="ECO:0000256" key="1">
    <source>
        <dbReference type="SAM" id="SignalP"/>
    </source>
</evidence>
<dbReference type="EMBL" id="CABFNQ020000528">
    <property type="protein sequence ID" value="CAH0017937.1"/>
    <property type="molecule type" value="Genomic_DNA"/>
</dbReference>
<evidence type="ECO:0000313" key="3">
    <source>
        <dbReference type="Proteomes" id="UP000696573"/>
    </source>
</evidence>
<proteinExistence type="predicted"/>
<keyword evidence="3" id="KW-1185">Reference proteome</keyword>
<dbReference type="OrthoDB" id="5985073at2759"/>
<gene>
    <name evidence="2" type="ORF">CRHIZ90672A_00009973</name>
</gene>
<keyword evidence="1" id="KW-0732">Signal</keyword>
<protein>
    <submittedName>
        <fullName evidence="2">Uncharacterized protein</fullName>
    </submittedName>
</protein>
<name>A0A9N9V8E0_9HYPO</name>
<sequence length="230" mass="25178">MKLGPLYVLLFGISPAACSFSLDVVGGQSSLSPTTSDACRSAYLAPIDCEETLLQLASSGLFMFSERDPLELTCTDTCKEALDKYVQNVKGACTAPGDRAMLKDKAVGVPQPPVEVVGEIFRYIFAWGCAKDGEKWCYKRYGYGHPYYAKSDFPCTAVCPVKAMEAAHEYPGSDFLFKTHKLSMQSPWWRNLYADGWQTVLKCRGDGLSSTDDSAAQIAMGSSSVHTRRS</sequence>
<feature type="chain" id="PRO_5040154237" evidence="1">
    <location>
        <begin position="20"/>
        <end position="230"/>
    </location>
</feature>